<dbReference type="AlphaFoldDB" id="A0A1Y2KWP3"/>
<gene>
    <name evidence="2" type="ORF">TMES_17765</name>
</gene>
<proteinExistence type="predicted"/>
<evidence type="ECO:0000256" key="1">
    <source>
        <dbReference type="SAM" id="MobiDB-lite"/>
    </source>
</evidence>
<reference evidence="2 3" key="1">
    <citation type="submission" date="2014-03" db="EMBL/GenBank/DDBJ databases">
        <title>The draft genome sequence of Thalassospira mesophila JCM 18969.</title>
        <authorList>
            <person name="Lai Q."/>
            <person name="Shao Z."/>
        </authorList>
    </citation>
    <scope>NUCLEOTIDE SEQUENCE [LARGE SCALE GENOMIC DNA]</scope>
    <source>
        <strain evidence="2 3">JCM 18969</strain>
    </source>
</reference>
<name>A0A1Y2KWP3_9PROT</name>
<evidence type="ECO:0000313" key="3">
    <source>
        <dbReference type="Proteomes" id="UP000193391"/>
    </source>
</evidence>
<dbReference type="STRING" id="1293891.TMES_17765"/>
<dbReference type="EMBL" id="JFKA01000010">
    <property type="protein sequence ID" value="OSQ36608.1"/>
    <property type="molecule type" value="Genomic_DNA"/>
</dbReference>
<keyword evidence="3" id="KW-1185">Reference proteome</keyword>
<feature type="region of interest" description="Disordered" evidence="1">
    <location>
        <begin position="1"/>
        <end position="26"/>
    </location>
</feature>
<evidence type="ECO:0000313" key="2">
    <source>
        <dbReference type="EMBL" id="OSQ36608.1"/>
    </source>
</evidence>
<dbReference type="Proteomes" id="UP000193391">
    <property type="component" value="Unassembled WGS sequence"/>
</dbReference>
<comment type="caution">
    <text evidence="2">The sequence shown here is derived from an EMBL/GenBank/DDBJ whole genome shotgun (WGS) entry which is preliminary data.</text>
</comment>
<sequence length="82" mass="9356">MLSFPGKSRLREKGFRNRRKMANHSPVMEKPVIGAIGMKTPIFRHLSKKIGPEGARGHRDLVHLLRRLAMPRCCKNAAKGRR</sequence>
<protein>
    <submittedName>
        <fullName evidence="2">Uncharacterized protein</fullName>
    </submittedName>
</protein>
<accession>A0A1Y2KWP3</accession>
<organism evidence="2 3">
    <name type="scientific">Thalassospira mesophila</name>
    <dbReference type="NCBI Taxonomy" id="1293891"/>
    <lineage>
        <taxon>Bacteria</taxon>
        <taxon>Pseudomonadati</taxon>
        <taxon>Pseudomonadota</taxon>
        <taxon>Alphaproteobacteria</taxon>
        <taxon>Rhodospirillales</taxon>
        <taxon>Thalassospiraceae</taxon>
        <taxon>Thalassospira</taxon>
    </lineage>
</organism>